<dbReference type="AlphaFoldDB" id="A0A1Q9F4C8"/>
<dbReference type="OrthoDB" id="414449at2759"/>
<sequence>MWSCAHPAASKVVLAIQKHVRDLRQKTARIDEATASQEVGSPMKAAFQAPAAPAAGQAEAASFRRLVDSKFTDMRRETNQRFDQILHEISRGFDQAQRIAEKTDSRPGPDHDRPTTLFEALTQECSPEAMRLLREDTVVGLNERLNTGDTTLIRAIKNQMWEVAFEILRHDEFTQLNETDSMGLSAWHHALVRERSDVVAAITNRSDFAAVHALDLNAVAQHVASARDTKRPAPLVGI</sequence>
<dbReference type="EMBL" id="LSRX01000014">
    <property type="protein sequence ID" value="OLQ14538.1"/>
    <property type="molecule type" value="Genomic_DNA"/>
</dbReference>
<gene>
    <name evidence="1" type="ORF">AK812_SmicGene1327</name>
</gene>
<organism evidence="1 2">
    <name type="scientific">Symbiodinium microadriaticum</name>
    <name type="common">Dinoflagellate</name>
    <name type="synonym">Zooxanthella microadriatica</name>
    <dbReference type="NCBI Taxonomy" id="2951"/>
    <lineage>
        <taxon>Eukaryota</taxon>
        <taxon>Sar</taxon>
        <taxon>Alveolata</taxon>
        <taxon>Dinophyceae</taxon>
        <taxon>Suessiales</taxon>
        <taxon>Symbiodiniaceae</taxon>
        <taxon>Symbiodinium</taxon>
    </lineage>
</organism>
<proteinExistence type="predicted"/>
<protein>
    <recommendedName>
        <fullName evidence="3">Ankyrin repeat domain-containing protein</fullName>
    </recommendedName>
</protein>
<dbReference type="InterPro" id="IPR036770">
    <property type="entry name" value="Ankyrin_rpt-contain_sf"/>
</dbReference>
<comment type="caution">
    <text evidence="1">The sequence shown here is derived from an EMBL/GenBank/DDBJ whole genome shotgun (WGS) entry which is preliminary data.</text>
</comment>
<accession>A0A1Q9F4C8</accession>
<name>A0A1Q9F4C8_SYMMI</name>
<evidence type="ECO:0000313" key="2">
    <source>
        <dbReference type="Proteomes" id="UP000186817"/>
    </source>
</evidence>
<reference evidence="1 2" key="1">
    <citation type="submission" date="2016-02" db="EMBL/GenBank/DDBJ databases">
        <title>Genome analysis of coral dinoflagellate symbionts highlights evolutionary adaptations to a symbiotic lifestyle.</title>
        <authorList>
            <person name="Aranda M."/>
            <person name="Li Y."/>
            <person name="Liew Y.J."/>
            <person name="Baumgarten S."/>
            <person name="Simakov O."/>
            <person name="Wilson M."/>
            <person name="Piel J."/>
            <person name="Ashoor H."/>
            <person name="Bougouffa S."/>
            <person name="Bajic V.B."/>
            <person name="Ryu T."/>
            <person name="Ravasi T."/>
            <person name="Bayer T."/>
            <person name="Micklem G."/>
            <person name="Kim H."/>
            <person name="Bhak J."/>
            <person name="Lajeunesse T.C."/>
            <person name="Voolstra C.R."/>
        </authorList>
    </citation>
    <scope>NUCLEOTIDE SEQUENCE [LARGE SCALE GENOMIC DNA]</scope>
    <source>
        <strain evidence="1 2">CCMP2467</strain>
    </source>
</reference>
<dbReference type="Gene3D" id="1.25.40.20">
    <property type="entry name" value="Ankyrin repeat-containing domain"/>
    <property type="match status" value="1"/>
</dbReference>
<evidence type="ECO:0000313" key="1">
    <source>
        <dbReference type="EMBL" id="OLQ14538.1"/>
    </source>
</evidence>
<dbReference type="SUPFAM" id="SSF48403">
    <property type="entry name" value="Ankyrin repeat"/>
    <property type="match status" value="1"/>
</dbReference>
<keyword evidence="2" id="KW-1185">Reference proteome</keyword>
<evidence type="ECO:0008006" key="3">
    <source>
        <dbReference type="Google" id="ProtNLM"/>
    </source>
</evidence>
<dbReference type="Proteomes" id="UP000186817">
    <property type="component" value="Unassembled WGS sequence"/>
</dbReference>